<accession>A0ABU9TW27</accession>
<evidence type="ECO:0000256" key="3">
    <source>
        <dbReference type="ARBA" id="ARBA00012438"/>
    </source>
</evidence>
<evidence type="ECO:0000256" key="8">
    <source>
        <dbReference type="SAM" id="Phobius"/>
    </source>
</evidence>
<gene>
    <name evidence="11" type="ORF">WNY58_16130</name>
</gene>
<comment type="caution">
    <text evidence="11">The sequence shown here is derived from an EMBL/GenBank/DDBJ whole genome shotgun (WGS) entry which is preliminary data.</text>
</comment>
<dbReference type="Gene3D" id="6.10.340.10">
    <property type="match status" value="1"/>
</dbReference>
<keyword evidence="8" id="KW-1133">Transmembrane helix</keyword>
<reference evidence="11 12" key="1">
    <citation type="submission" date="2024-03" db="EMBL/GenBank/DDBJ databases">
        <title>Community enrichment and isolation of bacterial strains for fucoidan degradation.</title>
        <authorList>
            <person name="Sichert A."/>
        </authorList>
    </citation>
    <scope>NUCLEOTIDE SEQUENCE [LARGE SCALE GENOMIC DNA]</scope>
    <source>
        <strain evidence="11 12">AS76</strain>
    </source>
</reference>
<dbReference type="RefSeq" id="WP_342855080.1">
    <property type="nucleotide sequence ID" value="NZ_JBBMRA010000023.1"/>
</dbReference>
<dbReference type="GO" id="GO:0016301">
    <property type="term" value="F:kinase activity"/>
    <property type="evidence" value="ECO:0007669"/>
    <property type="project" value="UniProtKB-KW"/>
</dbReference>
<dbReference type="PROSITE" id="PS50109">
    <property type="entry name" value="HIS_KIN"/>
    <property type="match status" value="1"/>
</dbReference>
<dbReference type="PROSITE" id="PS50885">
    <property type="entry name" value="HAMP"/>
    <property type="match status" value="1"/>
</dbReference>
<feature type="domain" description="Histidine kinase" evidence="9">
    <location>
        <begin position="237"/>
        <end position="425"/>
    </location>
</feature>
<dbReference type="Proteomes" id="UP001449225">
    <property type="component" value="Unassembled WGS sequence"/>
</dbReference>
<evidence type="ECO:0000256" key="2">
    <source>
        <dbReference type="ARBA" id="ARBA00004370"/>
    </source>
</evidence>
<feature type="transmembrane region" description="Helical" evidence="8">
    <location>
        <begin position="6"/>
        <end position="27"/>
    </location>
</feature>
<name>A0ABU9TW27_9GAMM</name>
<dbReference type="Pfam" id="PF02518">
    <property type="entry name" value="HATPase_c"/>
    <property type="match status" value="1"/>
</dbReference>
<dbReference type="PANTHER" id="PTHR24421">
    <property type="entry name" value="NITRATE/NITRITE SENSOR PROTEIN NARX-RELATED"/>
    <property type="match status" value="1"/>
</dbReference>
<comment type="subcellular location">
    <subcellularLocation>
        <location evidence="2">Membrane</location>
    </subcellularLocation>
</comment>
<dbReference type="InterPro" id="IPR036890">
    <property type="entry name" value="HATPase_C_sf"/>
</dbReference>
<protein>
    <recommendedName>
        <fullName evidence="3">histidine kinase</fullName>
        <ecNumber evidence="3">2.7.13.3</ecNumber>
    </recommendedName>
</protein>
<dbReference type="EC" id="2.7.13.3" evidence="3"/>
<dbReference type="EMBL" id="JBBMRA010000023">
    <property type="protein sequence ID" value="MEM5537914.1"/>
    <property type="molecule type" value="Genomic_DNA"/>
</dbReference>
<dbReference type="Pfam" id="PF00672">
    <property type="entry name" value="HAMP"/>
    <property type="match status" value="1"/>
</dbReference>
<evidence type="ECO:0000259" key="9">
    <source>
        <dbReference type="PROSITE" id="PS50109"/>
    </source>
</evidence>
<dbReference type="Pfam" id="PF07730">
    <property type="entry name" value="HisKA_3"/>
    <property type="match status" value="1"/>
</dbReference>
<keyword evidence="4" id="KW-0597">Phosphoprotein</keyword>
<dbReference type="SMART" id="SM00304">
    <property type="entry name" value="HAMP"/>
    <property type="match status" value="1"/>
</dbReference>
<evidence type="ECO:0000313" key="12">
    <source>
        <dbReference type="Proteomes" id="UP001449225"/>
    </source>
</evidence>
<dbReference type="InterPro" id="IPR050482">
    <property type="entry name" value="Sensor_HK_TwoCompSys"/>
</dbReference>
<dbReference type="InterPro" id="IPR011712">
    <property type="entry name" value="Sig_transdc_His_kin_sub3_dim/P"/>
</dbReference>
<dbReference type="SUPFAM" id="SSF158472">
    <property type="entry name" value="HAMP domain-like"/>
    <property type="match status" value="1"/>
</dbReference>
<evidence type="ECO:0000256" key="1">
    <source>
        <dbReference type="ARBA" id="ARBA00000085"/>
    </source>
</evidence>
<sequence length="429" mass="48323">MKAVLRLNLVVAFVFVFALLITLYDMLQQATKDITREVSAGVSFTHQLLSAAVTDEALLKNLLEGETRHVHLSIVESTKLPKSEPLIHDSDEVPEWFFKMIPGLDLVEEKQYFRYLSDGRALRLQADTSDEVEEVWESVQNVLVLFALSALLSNLAIYIGVRQGVKPVTDFLNALKDIEKGRFTARLDHYSIREINDLSEHFNAMAHALELAECDNTRLTHELMRLQEKERAHLARELHDDLGQYLTGIRAQAYLIKASANNPEVVAAVGEQIAVNCDAMHISFRQLIRKLHPVILEQLGLLEAIRTLVENWSQAHHIKVNLHLPEQLGLLSDESNTHIYRIIQEALNNIARHAQADRVDITLEIEADTLRLSVKDNGVGTECSNSSGLGLRSMQERARCMQGTLKFKQLAEGGSMVSMEIPVVEEEEV</sequence>
<keyword evidence="8" id="KW-0472">Membrane</keyword>
<dbReference type="Gene3D" id="3.30.565.10">
    <property type="entry name" value="Histidine kinase-like ATPase, C-terminal domain"/>
    <property type="match status" value="1"/>
</dbReference>
<evidence type="ECO:0000313" key="11">
    <source>
        <dbReference type="EMBL" id="MEM5537914.1"/>
    </source>
</evidence>
<evidence type="ECO:0000256" key="5">
    <source>
        <dbReference type="ARBA" id="ARBA00022679"/>
    </source>
</evidence>
<dbReference type="CDD" id="cd06225">
    <property type="entry name" value="HAMP"/>
    <property type="match status" value="1"/>
</dbReference>
<evidence type="ECO:0000256" key="6">
    <source>
        <dbReference type="ARBA" id="ARBA00022777"/>
    </source>
</evidence>
<dbReference type="InterPro" id="IPR003594">
    <property type="entry name" value="HATPase_dom"/>
</dbReference>
<dbReference type="Gene3D" id="1.20.5.1930">
    <property type="match status" value="1"/>
</dbReference>
<dbReference type="PANTHER" id="PTHR24421:SF58">
    <property type="entry name" value="SIGNAL TRANSDUCTION HISTIDINE-PROTEIN KINASE_PHOSPHATASE UHPB"/>
    <property type="match status" value="1"/>
</dbReference>
<keyword evidence="12" id="KW-1185">Reference proteome</keyword>
<evidence type="ECO:0000256" key="7">
    <source>
        <dbReference type="ARBA" id="ARBA00023012"/>
    </source>
</evidence>
<dbReference type="InterPro" id="IPR005467">
    <property type="entry name" value="His_kinase_dom"/>
</dbReference>
<feature type="domain" description="HAMP" evidence="10">
    <location>
        <begin position="162"/>
        <end position="214"/>
    </location>
</feature>
<dbReference type="CDD" id="cd16917">
    <property type="entry name" value="HATPase_UhpB-NarQ-NarX-like"/>
    <property type="match status" value="1"/>
</dbReference>
<proteinExistence type="predicted"/>
<comment type="catalytic activity">
    <reaction evidence="1">
        <text>ATP + protein L-histidine = ADP + protein N-phospho-L-histidine.</text>
        <dbReference type="EC" id="2.7.13.3"/>
    </reaction>
</comment>
<dbReference type="SUPFAM" id="SSF55874">
    <property type="entry name" value="ATPase domain of HSP90 chaperone/DNA topoisomerase II/histidine kinase"/>
    <property type="match status" value="1"/>
</dbReference>
<keyword evidence="5" id="KW-0808">Transferase</keyword>
<keyword evidence="7" id="KW-0902">Two-component regulatory system</keyword>
<organism evidence="11 12">
    <name type="scientific">Neptuniibacter pectenicola</name>
    <dbReference type="NCBI Taxonomy" id="1806669"/>
    <lineage>
        <taxon>Bacteria</taxon>
        <taxon>Pseudomonadati</taxon>
        <taxon>Pseudomonadota</taxon>
        <taxon>Gammaproteobacteria</taxon>
        <taxon>Oceanospirillales</taxon>
        <taxon>Oceanospirillaceae</taxon>
        <taxon>Neptuniibacter</taxon>
    </lineage>
</organism>
<keyword evidence="8" id="KW-0812">Transmembrane</keyword>
<dbReference type="InterPro" id="IPR003660">
    <property type="entry name" value="HAMP_dom"/>
</dbReference>
<keyword evidence="6 11" id="KW-0418">Kinase</keyword>
<dbReference type="SMART" id="SM00387">
    <property type="entry name" value="HATPase_c"/>
    <property type="match status" value="1"/>
</dbReference>
<evidence type="ECO:0000256" key="4">
    <source>
        <dbReference type="ARBA" id="ARBA00022553"/>
    </source>
</evidence>
<evidence type="ECO:0000259" key="10">
    <source>
        <dbReference type="PROSITE" id="PS50885"/>
    </source>
</evidence>